<keyword evidence="3" id="KW-1185">Reference proteome</keyword>
<dbReference type="SUPFAM" id="SSF48208">
    <property type="entry name" value="Six-hairpin glycosidases"/>
    <property type="match status" value="1"/>
</dbReference>
<dbReference type="GO" id="GO:0005975">
    <property type="term" value="P:carbohydrate metabolic process"/>
    <property type="evidence" value="ECO:0007669"/>
    <property type="project" value="InterPro"/>
</dbReference>
<gene>
    <name evidence="2" type="ORF">CJ255_03320</name>
</gene>
<comment type="caution">
    <text evidence="2">The sequence shown here is derived from an EMBL/GenBank/DDBJ whole genome shotgun (WGS) entry which is preliminary data.</text>
</comment>
<dbReference type="SUPFAM" id="SSF56112">
    <property type="entry name" value="Protein kinase-like (PK-like)"/>
    <property type="match status" value="1"/>
</dbReference>
<evidence type="ECO:0000256" key="1">
    <source>
        <dbReference type="SAM" id="MobiDB-lite"/>
    </source>
</evidence>
<dbReference type="Proteomes" id="UP000220527">
    <property type="component" value="Unassembled WGS sequence"/>
</dbReference>
<name>A0A2A6RNI0_9CHLR</name>
<sequence>MPFRPSPGETLTIDGGTYRFMAHPAAPGTVYSQEGRQGVVFQLQASDGQLWALKSFKVPFGGPALVSQAQQLAPLASIAGLEVCARRVLEPGQHDHVLQQHPELKYAALMPWMPGPTWQVVIAQSQTLTHEQSLYFAYHLALLLTTLEEQHLAHCDLSGANLLLPGLLAPPLAPPLALVDVEQLYGPHLAQPKPLAPLSLGYNHPAEPHGLWHPSADRFAGAMLLAELLGWCDAPMRALASQTSYFAPEELQQPGQRYDQLHHSLSHHWGPQVAQLFALAWTSATPSDCPSLADWLEALAKATQGSMAASTVVSSAGQATKLTAAKTVLGSAAGVPTVVGGAAQPPVPPVPSTQVQPNSGAARAPWLMLAGGALLLLLMLIAGAGLALRLRNGDATTTTSNPTLTDSSPNPVAVALDPTATRRPRMTPTPGAMEELELPTPSPTLSPSATPTLEVTPTPVAPPALCSAARTRLAPNAVSCYNTTLEAQFLQTGYEANVITLRNREVLQANRADPISGVWTRDIDYATSGYSYALNDLSVIRNSIELLLEGVGANGVVPEGIFANQSDYIYGQSWDSMPNLIHAVYTYVAKTGDIEFYLTHRSKVLSIANWIADLDTTGDGMPDRDIFPYGYYNSAENGPLHTYAIARFYAAYNEVAELEARLTMGTNQWHERAEQLRSGFHQSVADGGYWLEGQPWPIAWKRADGRIVSVLETFGVFAALNSGLIGPEDARYAPLVAALHERLPALLDSSVPLRLALGGYELDVRRTITPPLPQWKFDASAPWIVGRAVPAYASAGYPDDALRILNAYEQVASGGTMPRLYADSTARYGAGREGSGGSWEYAAWFMAIYQGHYGLKMTPAALIVQPQPFLQVEDDGIGNVVYQDAVVQLALDPARYVYSVQASQPITIIFRPMGRSMLLRVNGGEALPEVVLDVEPGLDYVVESLDVG</sequence>
<dbReference type="InterPro" id="IPR011009">
    <property type="entry name" value="Kinase-like_dom_sf"/>
</dbReference>
<dbReference type="AlphaFoldDB" id="A0A2A6RNI0"/>
<feature type="compositionally biased region" description="Low complexity" evidence="1">
    <location>
        <begin position="443"/>
        <end position="454"/>
    </location>
</feature>
<dbReference type="Gene3D" id="1.50.10.10">
    <property type="match status" value="1"/>
</dbReference>
<organism evidence="2 3">
    <name type="scientific">Candidatus Viridilinea mediisalina</name>
    <dbReference type="NCBI Taxonomy" id="2024553"/>
    <lineage>
        <taxon>Bacteria</taxon>
        <taxon>Bacillati</taxon>
        <taxon>Chloroflexota</taxon>
        <taxon>Chloroflexia</taxon>
        <taxon>Chloroflexales</taxon>
        <taxon>Chloroflexineae</taxon>
        <taxon>Oscillochloridaceae</taxon>
        <taxon>Candidatus Viridilinea</taxon>
    </lineage>
</organism>
<proteinExistence type="predicted"/>
<feature type="region of interest" description="Disordered" evidence="1">
    <location>
        <begin position="398"/>
        <end position="455"/>
    </location>
</feature>
<dbReference type="Gene3D" id="1.10.510.10">
    <property type="entry name" value="Transferase(Phosphotransferase) domain 1"/>
    <property type="match status" value="1"/>
</dbReference>
<feature type="compositionally biased region" description="Low complexity" evidence="1">
    <location>
        <begin position="398"/>
        <end position="411"/>
    </location>
</feature>
<evidence type="ECO:0000313" key="2">
    <source>
        <dbReference type="EMBL" id="PDW04429.1"/>
    </source>
</evidence>
<dbReference type="EMBL" id="NQWI01000009">
    <property type="protein sequence ID" value="PDW04429.1"/>
    <property type="molecule type" value="Genomic_DNA"/>
</dbReference>
<dbReference type="OrthoDB" id="2663482at2"/>
<reference evidence="3" key="1">
    <citation type="submission" date="2017-08" db="EMBL/GenBank/DDBJ databases">
        <authorList>
            <person name="Grouzdev D.S."/>
            <person name="Gaisin V.A."/>
            <person name="Rysina M.S."/>
            <person name="Gorlenko V.M."/>
        </authorList>
    </citation>
    <scope>NUCLEOTIDE SEQUENCE [LARGE SCALE GENOMIC DNA]</scope>
    <source>
        <strain evidence="3">Kir15-3F</strain>
    </source>
</reference>
<evidence type="ECO:0008006" key="4">
    <source>
        <dbReference type="Google" id="ProtNLM"/>
    </source>
</evidence>
<evidence type="ECO:0000313" key="3">
    <source>
        <dbReference type="Proteomes" id="UP000220527"/>
    </source>
</evidence>
<dbReference type="InterPro" id="IPR008928">
    <property type="entry name" value="6-hairpin_glycosidase_sf"/>
</dbReference>
<protein>
    <recommendedName>
        <fullName evidence="4">Protein kinase domain-containing protein</fullName>
    </recommendedName>
</protein>
<dbReference type="InterPro" id="IPR012341">
    <property type="entry name" value="6hp_glycosidase-like_sf"/>
</dbReference>
<feature type="compositionally biased region" description="Low complexity" evidence="1">
    <location>
        <begin position="418"/>
        <end position="430"/>
    </location>
</feature>
<accession>A0A2A6RNI0</accession>
<dbReference type="RefSeq" id="WP_097642684.1">
    <property type="nucleotide sequence ID" value="NZ_NQWI01000009.1"/>
</dbReference>